<feature type="compositionally biased region" description="Basic and acidic residues" evidence="1">
    <location>
        <begin position="218"/>
        <end position="231"/>
    </location>
</feature>
<evidence type="ECO:0000256" key="1">
    <source>
        <dbReference type="SAM" id="MobiDB-lite"/>
    </source>
</evidence>
<feature type="region of interest" description="Disordered" evidence="1">
    <location>
        <begin position="138"/>
        <end position="233"/>
    </location>
</feature>
<gene>
    <name evidence="2" type="ORF">ACHAWU_003548</name>
</gene>
<feature type="compositionally biased region" description="Low complexity" evidence="1">
    <location>
        <begin position="19"/>
        <end position="42"/>
    </location>
</feature>
<feature type="region of interest" description="Disordered" evidence="1">
    <location>
        <begin position="937"/>
        <end position="957"/>
    </location>
</feature>
<dbReference type="EMBL" id="JALLBG020000043">
    <property type="protein sequence ID" value="KAL3770328.1"/>
    <property type="molecule type" value="Genomic_DNA"/>
</dbReference>
<accession>A0ABD3N2K3</accession>
<feature type="region of interest" description="Disordered" evidence="1">
    <location>
        <begin position="1025"/>
        <end position="1045"/>
    </location>
</feature>
<feature type="compositionally biased region" description="Polar residues" evidence="1">
    <location>
        <begin position="407"/>
        <end position="417"/>
    </location>
</feature>
<name>A0ABD3N2K3_9STRA</name>
<comment type="caution">
    <text evidence="2">The sequence shown here is derived from an EMBL/GenBank/DDBJ whole genome shotgun (WGS) entry which is preliminary data.</text>
</comment>
<feature type="compositionally biased region" description="Basic and acidic residues" evidence="1">
    <location>
        <begin position="143"/>
        <end position="156"/>
    </location>
</feature>
<feature type="region of interest" description="Disordered" evidence="1">
    <location>
        <begin position="844"/>
        <end position="868"/>
    </location>
</feature>
<feature type="region of interest" description="Disordered" evidence="1">
    <location>
        <begin position="1"/>
        <end position="53"/>
    </location>
</feature>
<keyword evidence="3" id="KW-1185">Reference proteome</keyword>
<proteinExistence type="predicted"/>
<protein>
    <submittedName>
        <fullName evidence="2">Uncharacterized protein</fullName>
    </submittedName>
</protein>
<evidence type="ECO:0000313" key="2">
    <source>
        <dbReference type="EMBL" id="KAL3770328.1"/>
    </source>
</evidence>
<feature type="region of interest" description="Disordered" evidence="1">
    <location>
        <begin position="394"/>
        <end position="468"/>
    </location>
</feature>
<sequence length="1468" mass="165536">MMSDMAVGPSSSHQHRRLQSSTSNNGNSVVNSNNINNHNNMSGTRSKSSKSSTNDIILGLRNDSRYRDIMYQQFNILGTKRNAAREEKVAFEIFTLFHREGAQFYRMERDGQRLRIDDDEALKRITRQIKRRTESTHIWLGKSNHDNNNDNCRQEETSAMSSSQSSESNQIGMQRDYDQHTHSSKRRRLHKEHLPTQSTMNMPQDPIFNGNQSSNHESPFEFHAEEKKQDDDPIDLELRSSSAARSNDRLGAQHFCSAGQSSRAVHNHGTEMSGSEVMQDSHRSSNYQYDEASSASKATPSMMKVIPPSDRIILSLNDEYYKDIMWKHYRILGKTRDGAREVRIGNDIFTIFKQTMGRNGRFFKRAQDQDFEVDDETALAKIIADIRRRMKNYPKWSGSPQKHAVKAQQSTNSSTSVGKMPSLSPRQLRRETRTEVAALRNENIDSTTTVRKRSTRTSTSSDPARNIPKPSKNDIILCLSNDQYKEVMVRYYNILESKQGGGKFKEENVVHQIFQSLKKSRGRFFMKMSPDDLLHPVDDDIALQTITRDIKRRNEVMDYWLSGGVGAPYPDEPFLHANTAPVSLPIAQHHAWRDQLSASPIEVTGNDDSSVPTPPRVNTHSVDMLLSEPPLQKSSFSSSPRQPIDDNGPYQLCPFGEKAMEEYFEQVGKRVVEDAQSNEAYNIFADAVPTTQDRLSVLDQSESRLKHVLAKVSIPSDHKSNFLRHFQCNEARLAELQRNIGSEKGSKLSAMQLSSAIKRVKVGSKDRVLCMVVDCEKHAQTRCSGCCTAHFRLLNSPAGNDKKVGDTTSGAQVDNESIDEECRELIVNQSHIATKSIDEITSTDTFRNSTPTIPSTQQTLPDSNSKTSAQRSMITISPITTKQCGEEVPNPGTALQNHAQQRQGFAPTSTSLDCLDYPGTEGSIRNMAQSPKGVQAVNSTLHPKSSPGGKSAFSSPTRVVRPPLFHQLYRPSETSPNRVHFPGLRSASAVRLKRNCGCDAEQPHSPTTCRQATAEVGVKMSDESVGVGKDVSTKRKSKRIMQSVSPNEDLNSAYSLPRSRIDQSKSALCHCPLCSKGNLSVQGMYAHYGRAHNGTLPWQKVTFSCPFCSTAPVSRFRYFESFGDLEAHVNAKHPRCEVIGPHPSRLSASLNNNHSSSTKVANPNNVRVLRERKAAPPDGISDSSGQYQLHTKDPKVVATTPPIQSWSKLEYPHYNSKDIVLIQEQCRTQEEIVEAAREQRIKLCRNEAEMESKTFDEERLAYQRGIRERTRLADGERIEKQKFTEKADQLMMLYQYENRNRKRSREEVEFDKLCARSVVFSTETTRLMTREGKSCTDDQCQFCKVDSEQLRHLILDSENEDRKKEQTPVEVLLPSYRIVNDIFSLNADSGTKEGVSVDAVASAEIKSAKSRRDVSTAKRVKIEEDKLLILKSTKHCLEFIKKYNGGMILNAWGGTRKEYKYKKRKTTS</sequence>
<feature type="compositionally biased region" description="Low complexity" evidence="1">
    <location>
        <begin position="157"/>
        <end position="170"/>
    </location>
</feature>
<organism evidence="2 3">
    <name type="scientific">Discostella pseudostelligera</name>
    <dbReference type="NCBI Taxonomy" id="259834"/>
    <lineage>
        <taxon>Eukaryota</taxon>
        <taxon>Sar</taxon>
        <taxon>Stramenopiles</taxon>
        <taxon>Ochrophyta</taxon>
        <taxon>Bacillariophyta</taxon>
        <taxon>Coscinodiscophyceae</taxon>
        <taxon>Thalassiosirophycidae</taxon>
        <taxon>Stephanodiscales</taxon>
        <taxon>Stephanodiscaceae</taxon>
        <taxon>Discostella</taxon>
    </lineage>
</organism>
<reference evidence="2 3" key="1">
    <citation type="submission" date="2024-10" db="EMBL/GenBank/DDBJ databases">
        <title>Updated reference genomes for cyclostephanoid diatoms.</title>
        <authorList>
            <person name="Roberts W.R."/>
            <person name="Alverson A.J."/>
        </authorList>
    </citation>
    <scope>NUCLEOTIDE SEQUENCE [LARGE SCALE GENOMIC DNA]</scope>
    <source>
        <strain evidence="2 3">AJA232-27</strain>
    </source>
</reference>
<evidence type="ECO:0000313" key="3">
    <source>
        <dbReference type="Proteomes" id="UP001530293"/>
    </source>
</evidence>
<dbReference type="Proteomes" id="UP001530293">
    <property type="component" value="Unassembled WGS sequence"/>
</dbReference>
<feature type="compositionally biased region" description="Basic residues" evidence="1">
    <location>
        <begin position="182"/>
        <end position="191"/>
    </location>
</feature>